<accession>A0A2H6DFQ8</accession>
<evidence type="ECO:0000256" key="5">
    <source>
        <dbReference type="SAM" id="MobiDB-lite"/>
    </source>
</evidence>
<dbReference type="InterPro" id="IPR044742">
    <property type="entry name" value="DEAD/DEAH_RhlB"/>
</dbReference>
<dbReference type="InterPro" id="IPR014001">
    <property type="entry name" value="Helicase_ATP-bd"/>
</dbReference>
<dbReference type="SMART" id="SM00490">
    <property type="entry name" value="HELICc"/>
    <property type="match status" value="1"/>
</dbReference>
<keyword evidence="7" id="KW-1185">Reference proteome</keyword>
<keyword evidence="2" id="KW-0378">Hydrolase</keyword>
<dbReference type="PROSITE" id="PS51194">
    <property type="entry name" value="HELICASE_CTER"/>
    <property type="match status" value="1"/>
</dbReference>
<keyword evidence="4" id="KW-0067">ATP-binding</keyword>
<feature type="compositionally biased region" description="Basic residues" evidence="5">
    <location>
        <begin position="377"/>
        <end position="403"/>
    </location>
</feature>
<feature type="region of interest" description="Disordered" evidence="5">
    <location>
        <begin position="372"/>
        <end position="410"/>
    </location>
</feature>
<dbReference type="InterPro" id="IPR050547">
    <property type="entry name" value="DEAD_box_RNA_helicases"/>
</dbReference>
<evidence type="ECO:0000256" key="4">
    <source>
        <dbReference type="ARBA" id="ARBA00022840"/>
    </source>
</evidence>
<dbReference type="EMBL" id="BDEC01000045">
    <property type="protein sequence ID" value="GBD68411.1"/>
    <property type="molecule type" value="Genomic_DNA"/>
</dbReference>
<dbReference type="CDD" id="cd00268">
    <property type="entry name" value="DEADc"/>
    <property type="match status" value="1"/>
</dbReference>
<evidence type="ECO:0000313" key="6">
    <source>
        <dbReference type="EMBL" id="GBD68411.1"/>
    </source>
</evidence>
<dbReference type="PROSITE" id="PS51192">
    <property type="entry name" value="HELICASE_ATP_BIND_1"/>
    <property type="match status" value="1"/>
</dbReference>
<name>A0A2H6DFQ8_TETHA</name>
<gene>
    <name evidence="6" type="ORF">TEHN7118_1217</name>
</gene>
<comment type="caution">
    <text evidence="6">The sequence shown here is derived from an EMBL/GenBank/DDBJ whole genome shotgun (WGS) entry which is preliminary data.</text>
</comment>
<dbReference type="GO" id="GO:0005840">
    <property type="term" value="C:ribosome"/>
    <property type="evidence" value="ECO:0007669"/>
    <property type="project" value="TreeGrafter"/>
</dbReference>
<proteinExistence type="predicted"/>
<evidence type="ECO:0000256" key="1">
    <source>
        <dbReference type="ARBA" id="ARBA00022741"/>
    </source>
</evidence>
<evidence type="ECO:0000313" key="7">
    <source>
        <dbReference type="Proteomes" id="UP000236214"/>
    </source>
</evidence>
<dbReference type="InterPro" id="IPR011545">
    <property type="entry name" value="DEAD/DEAH_box_helicase_dom"/>
</dbReference>
<keyword evidence="3 6" id="KW-0347">Helicase</keyword>
<sequence>MEEQFLPEIWQERIKKEGFEQTSLIQEKVFSALYQGKSLVGVAPTGTGKTLAYLWPTLLKLQPKHGNQLLIVTPSQELGVQVADVARPWALDLNLQVQSLIGGANKKRQIEKLKKKPEVLIGTPGRLVELIKEKKLKAANIQTVILDEADQLLQKEAVGFMQTVIKSIPNTSQYAFFSATATKALPAIKQLFQQEFPVIDVSKEDKSHQQVAHYYLVFPTRRKVDALRSLGHLTDFQGLIFFNEVQDLGSAEEKLRYHKLPVASLASDKSKLSRKDALEKFRKQQLTELLSTDVASRGLDIADLYYVVNAEVPSSKESYLHRAGRIGRMGKTGAVITIVQEDSLPQLKKITKSLELSLQEIYLYEGQLTTEKPKAQPIKKKKTAKSQANKSKKSKKKTTKKSQKTSSNKG</sequence>
<dbReference type="GO" id="GO:0033592">
    <property type="term" value="F:RNA strand annealing activity"/>
    <property type="evidence" value="ECO:0007669"/>
    <property type="project" value="TreeGrafter"/>
</dbReference>
<dbReference type="InterPro" id="IPR027417">
    <property type="entry name" value="P-loop_NTPase"/>
</dbReference>
<dbReference type="RefSeq" id="WP_014125046.1">
    <property type="nucleotide sequence ID" value="NZ_BDDZ01000014.1"/>
</dbReference>
<keyword evidence="1" id="KW-0547">Nucleotide-binding</keyword>
<dbReference type="PANTHER" id="PTHR47963">
    <property type="entry name" value="DEAD-BOX ATP-DEPENDENT RNA HELICASE 47, MITOCHONDRIAL"/>
    <property type="match status" value="1"/>
</dbReference>
<dbReference type="Pfam" id="PF00271">
    <property type="entry name" value="Helicase_C"/>
    <property type="match status" value="1"/>
</dbReference>
<dbReference type="Pfam" id="PF00270">
    <property type="entry name" value="DEAD"/>
    <property type="match status" value="1"/>
</dbReference>
<dbReference type="GO" id="GO:0005524">
    <property type="term" value="F:ATP binding"/>
    <property type="evidence" value="ECO:0007669"/>
    <property type="project" value="UniProtKB-KW"/>
</dbReference>
<dbReference type="GO" id="GO:0009409">
    <property type="term" value="P:response to cold"/>
    <property type="evidence" value="ECO:0007669"/>
    <property type="project" value="TreeGrafter"/>
</dbReference>
<organism evidence="6 7">
    <name type="scientific">Tetragenococcus halophilus subsp. halophilus</name>
    <dbReference type="NCBI Taxonomy" id="1513897"/>
    <lineage>
        <taxon>Bacteria</taxon>
        <taxon>Bacillati</taxon>
        <taxon>Bacillota</taxon>
        <taxon>Bacilli</taxon>
        <taxon>Lactobacillales</taxon>
        <taxon>Enterococcaceae</taxon>
        <taxon>Tetragenococcus</taxon>
    </lineage>
</organism>
<dbReference type="GO" id="GO:0003724">
    <property type="term" value="F:RNA helicase activity"/>
    <property type="evidence" value="ECO:0007669"/>
    <property type="project" value="TreeGrafter"/>
</dbReference>
<dbReference type="Proteomes" id="UP000236214">
    <property type="component" value="Unassembled WGS sequence"/>
</dbReference>
<protein>
    <submittedName>
        <fullName evidence="6">Putative RNA helicase</fullName>
    </submittedName>
</protein>
<dbReference type="SMART" id="SM00487">
    <property type="entry name" value="DEXDc"/>
    <property type="match status" value="1"/>
</dbReference>
<dbReference type="CDD" id="cd18787">
    <property type="entry name" value="SF2_C_DEAD"/>
    <property type="match status" value="1"/>
</dbReference>
<evidence type="ECO:0000256" key="3">
    <source>
        <dbReference type="ARBA" id="ARBA00022806"/>
    </source>
</evidence>
<dbReference type="InterPro" id="IPR001650">
    <property type="entry name" value="Helicase_C-like"/>
</dbReference>
<evidence type="ECO:0000256" key="2">
    <source>
        <dbReference type="ARBA" id="ARBA00022801"/>
    </source>
</evidence>
<dbReference type="PANTHER" id="PTHR47963:SF7">
    <property type="entry name" value="ATP-DEPENDENT RNA HELICASE YFML-RELATED"/>
    <property type="match status" value="1"/>
</dbReference>
<dbReference type="SUPFAM" id="SSF52540">
    <property type="entry name" value="P-loop containing nucleoside triphosphate hydrolases"/>
    <property type="match status" value="1"/>
</dbReference>
<dbReference type="GO" id="GO:0005829">
    <property type="term" value="C:cytosol"/>
    <property type="evidence" value="ECO:0007669"/>
    <property type="project" value="TreeGrafter"/>
</dbReference>
<dbReference type="GO" id="GO:0016787">
    <property type="term" value="F:hydrolase activity"/>
    <property type="evidence" value="ECO:0007669"/>
    <property type="project" value="UniProtKB-KW"/>
</dbReference>
<dbReference type="AlphaFoldDB" id="A0A2H6DFQ8"/>
<reference evidence="6 7" key="1">
    <citation type="submission" date="2016-05" db="EMBL/GenBank/DDBJ databases">
        <title>Whole genome sequencing of Tetragenococcus halophilus subsp. halophilus NISL 7118.</title>
        <authorList>
            <person name="Shiwa Y."/>
            <person name="Nishimura I."/>
            <person name="Yoshikawa H."/>
            <person name="Koyama Y."/>
            <person name="Oguma T."/>
        </authorList>
    </citation>
    <scope>NUCLEOTIDE SEQUENCE [LARGE SCALE GENOMIC DNA]</scope>
    <source>
        <strain evidence="6 7">NISL 7118</strain>
    </source>
</reference>
<dbReference type="Gene3D" id="3.40.50.300">
    <property type="entry name" value="P-loop containing nucleotide triphosphate hydrolases"/>
    <property type="match status" value="2"/>
</dbReference>